<evidence type="ECO:0008006" key="3">
    <source>
        <dbReference type="Google" id="ProtNLM"/>
    </source>
</evidence>
<dbReference type="KEGG" id="ehx:EMIHUDRAFT_67261"/>
<dbReference type="InterPro" id="IPR000169">
    <property type="entry name" value="Pept_cys_AS"/>
</dbReference>
<evidence type="ECO:0000313" key="1">
    <source>
        <dbReference type="EnsemblProtists" id="EOD11914"/>
    </source>
</evidence>
<dbReference type="PANTHER" id="PTHR35899:SF1">
    <property type="entry name" value="PEPTIDASE C1A PAPAIN C-TERMINAL DOMAIN-CONTAINING PROTEIN"/>
    <property type="match status" value="1"/>
</dbReference>
<dbReference type="GeneID" id="17257981"/>
<dbReference type="EnsemblProtists" id="EOD11914">
    <property type="protein sequence ID" value="EOD11914"/>
    <property type="gene ID" value="EMIHUDRAFT_67261"/>
</dbReference>
<dbReference type="AlphaFoldDB" id="A0A0D3IKX9"/>
<dbReference type="RefSeq" id="XP_005764343.1">
    <property type="nucleotide sequence ID" value="XM_005764286.1"/>
</dbReference>
<reference evidence="2" key="1">
    <citation type="journal article" date="2013" name="Nature">
        <title>Pan genome of the phytoplankton Emiliania underpins its global distribution.</title>
        <authorList>
            <person name="Read B.A."/>
            <person name="Kegel J."/>
            <person name="Klute M.J."/>
            <person name="Kuo A."/>
            <person name="Lefebvre S.C."/>
            <person name="Maumus F."/>
            <person name="Mayer C."/>
            <person name="Miller J."/>
            <person name="Monier A."/>
            <person name="Salamov A."/>
            <person name="Young J."/>
            <person name="Aguilar M."/>
            <person name="Claverie J.M."/>
            <person name="Frickenhaus S."/>
            <person name="Gonzalez K."/>
            <person name="Herman E.K."/>
            <person name="Lin Y.C."/>
            <person name="Napier J."/>
            <person name="Ogata H."/>
            <person name="Sarno A.F."/>
            <person name="Shmutz J."/>
            <person name="Schroeder D."/>
            <person name="de Vargas C."/>
            <person name="Verret F."/>
            <person name="von Dassow P."/>
            <person name="Valentin K."/>
            <person name="Van de Peer Y."/>
            <person name="Wheeler G."/>
            <person name="Dacks J.B."/>
            <person name="Delwiche C.F."/>
            <person name="Dyhrman S.T."/>
            <person name="Glockner G."/>
            <person name="John U."/>
            <person name="Richards T."/>
            <person name="Worden A.Z."/>
            <person name="Zhang X."/>
            <person name="Grigoriev I.V."/>
            <person name="Allen A.E."/>
            <person name="Bidle K."/>
            <person name="Borodovsky M."/>
            <person name="Bowler C."/>
            <person name="Brownlee C."/>
            <person name="Cock J.M."/>
            <person name="Elias M."/>
            <person name="Gladyshev V.N."/>
            <person name="Groth M."/>
            <person name="Guda C."/>
            <person name="Hadaegh A."/>
            <person name="Iglesias-Rodriguez M.D."/>
            <person name="Jenkins J."/>
            <person name="Jones B.M."/>
            <person name="Lawson T."/>
            <person name="Leese F."/>
            <person name="Lindquist E."/>
            <person name="Lobanov A."/>
            <person name="Lomsadze A."/>
            <person name="Malik S.B."/>
            <person name="Marsh M.E."/>
            <person name="Mackinder L."/>
            <person name="Mock T."/>
            <person name="Mueller-Roeber B."/>
            <person name="Pagarete A."/>
            <person name="Parker M."/>
            <person name="Probert I."/>
            <person name="Quesneville H."/>
            <person name="Raines C."/>
            <person name="Rensing S.A."/>
            <person name="Riano-Pachon D.M."/>
            <person name="Richier S."/>
            <person name="Rokitta S."/>
            <person name="Shiraiwa Y."/>
            <person name="Soanes D.M."/>
            <person name="van der Giezen M."/>
            <person name="Wahlund T.M."/>
            <person name="Williams B."/>
            <person name="Wilson W."/>
            <person name="Wolfe G."/>
            <person name="Wurch L.L."/>
        </authorList>
    </citation>
    <scope>NUCLEOTIDE SEQUENCE</scope>
</reference>
<dbReference type="Proteomes" id="UP000013827">
    <property type="component" value="Unassembled WGS sequence"/>
</dbReference>
<protein>
    <recommendedName>
        <fullName evidence="3">Calpain catalytic domain-containing protein</fullName>
    </recommendedName>
</protein>
<name>A0A0D3IKX9_EMIH1</name>
<accession>A0A0D3IKX9</accession>
<proteinExistence type="predicted"/>
<dbReference type="PANTHER" id="PTHR35899">
    <property type="entry name" value="PAPAIN FAMILY CYSTEINE PROTEASE DOMAIN CONTAINING PROTEIN"/>
    <property type="match status" value="1"/>
</dbReference>
<dbReference type="PaxDb" id="2903-EOD11914"/>
<keyword evidence="2" id="KW-1185">Reference proteome</keyword>
<dbReference type="PROSITE" id="PS00139">
    <property type="entry name" value="THIOL_PROTEASE_CYS"/>
    <property type="match status" value="1"/>
</dbReference>
<dbReference type="SUPFAM" id="SSF54001">
    <property type="entry name" value="Cysteine proteinases"/>
    <property type="match status" value="1"/>
</dbReference>
<dbReference type="Gene3D" id="3.90.70.10">
    <property type="entry name" value="Cysteine proteinases"/>
    <property type="match status" value="1"/>
</dbReference>
<sequence>MEEIFPLMSKLPAKYVIPYVTPSSDQANRGDCWLFATAGILESSYIHYGATNGYLDGTKFLRLSRQALGIALMEECKKNPTSMC</sequence>
<dbReference type="HOGENOM" id="CLU_2747866_0_0_1"/>
<organism evidence="1 2">
    <name type="scientific">Emiliania huxleyi (strain CCMP1516)</name>
    <dbReference type="NCBI Taxonomy" id="280463"/>
    <lineage>
        <taxon>Eukaryota</taxon>
        <taxon>Haptista</taxon>
        <taxon>Haptophyta</taxon>
        <taxon>Prymnesiophyceae</taxon>
        <taxon>Isochrysidales</taxon>
        <taxon>Noelaerhabdaceae</taxon>
        <taxon>Emiliania</taxon>
    </lineage>
</organism>
<dbReference type="InterPro" id="IPR038765">
    <property type="entry name" value="Papain-like_cys_pep_sf"/>
</dbReference>
<reference evidence="1" key="2">
    <citation type="submission" date="2024-10" db="UniProtKB">
        <authorList>
            <consortium name="EnsemblProtists"/>
        </authorList>
    </citation>
    <scope>IDENTIFICATION</scope>
</reference>
<evidence type="ECO:0000313" key="2">
    <source>
        <dbReference type="Proteomes" id="UP000013827"/>
    </source>
</evidence>